<dbReference type="PANTHER" id="PTHR43277:SF4">
    <property type="entry name" value="ARGININE DECARBOXYLASE"/>
    <property type="match status" value="1"/>
</dbReference>
<keyword evidence="9" id="KW-1185">Reference proteome</keyword>
<keyword evidence="3" id="KW-0210">Decarboxylase</keyword>
<dbReference type="OrthoDB" id="9815233at2"/>
<dbReference type="PANTHER" id="PTHR43277">
    <property type="entry name" value="ARGININE DECARBOXYLASE"/>
    <property type="match status" value="1"/>
</dbReference>
<comment type="caution">
    <text evidence="8">The sequence shown here is derived from an EMBL/GenBank/DDBJ whole genome shotgun (WGS) entry which is preliminary data.</text>
</comment>
<feature type="domain" description="Orn/Lys/Arg decarboxylase C-terminal" evidence="7">
    <location>
        <begin position="395"/>
        <end position="446"/>
    </location>
</feature>
<comment type="cofactor">
    <cofactor evidence="1">
        <name>pyridoxal 5'-phosphate</name>
        <dbReference type="ChEBI" id="CHEBI:597326"/>
    </cofactor>
</comment>
<accession>A0A366I5D9</accession>
<evidence type="ECO:0000256" key="2">
    <source>
        <dbReference type="ARBA" id="ARBA00010671"/>
    </source>
</evidence>
<evidence type="ECO:0000259" key="6">
    <source>
        <dbReference type="Pfam" id="PF01276"/>
    </source>
</evidence>
<dbReference type="AlphaFoldDB" id="A0A366I5D9"/>
<evidence type="ECO:0000256" key="5">
    <source>
        <dbReference type="ARBA" id="ARBA00023239"/>
    </source>
</evidence>
<comment type="similarity">
    <text evidence="2">Belongs to the Orn/Lys/Arg decarboxylase class-I family.</text>
</comment>
<dbReference type="RefSeq" id="WP_113921059.1">
    <property type="nucleotide sequence ID" value="NZ_QNRX01000012.1"/>
</dbReference>
<evidence type="ECO:0000313" key="9">
    <source>
        <dbReference type="Proteomes" id="UP000253490"/>
    </source>
</evidence>
<dbReference type="SUPFAM" id="SSF53383">
    <property type="entry name" value="PLP-dependent transferases"/>
    <property type="match status" value="1"/>
</dbReference>
<dbReference type="InterPro" id="IPR008286">
    <property type="entry name" value="Prn/Lys/Arg_de-COase_C"/>
</dbReference>
<evidence type="ECO:0000256" key="3">
    <source>
        <dbReference type="ARBA" id="ARBA00022793"/>
    </source>
</evidence>
<dbReference type="Gene3D" id="3.40.640.10">
    <property type="entry name" value="Type I PLP-dependent aspartate aminotransferase-like (Major domain)"/>
    <property type="match status" value="1"/>
</dbReference>
<dbReference type="InterPro" id="IPR015421">
    <property type="entry name" value="PyrdxlP-dep_Trfase_major"/>
</dbReference>
<dbReference type="Pfam" id="PF01276">
    <property type="entry name" value="OKR_DC_1"/>
    <property type="match status" value="1"/>
</dbReference>
<evidence type="ECO:0000313" key="8">
    <source>
        <dbReference type="EMBL" id="RBP62125.1"/>
    </source>
</evidence>
<dbReference type="EMBL" id="QNRX01000012">
    <property type="protein sequence ID" value="RBP62125.1"/>
    <property type="molecule type" value="Genomic_DNA"/>
</dbReference>
<organism evidence="8 9">
    <name type="scientific">Alkalibaculum bacchi</name>
    <dbReference type="NCBI Taxonomy" id="645887"/>
    <lineage>
        <taxon>Bacteria</taxon>
        <taxon>Bacillati</taxon>
        <taxon>Bacillota</taxon>
        <taxon>Clostridia</taxon>
        <taxon>Eubacteriales</taxon>
        <taxon>Eubacteriaceae</taxon>
        <taxon>Alkalibaculum</taxon>
    </lineage>
</organism>
<keyword evidence="5" id="KW-0456">Lyase</keyword>
<dbReference type="Proteomes" id="UP000253490">
    <property type="component" value="Unassembled WGS sequence"/>
</dbReference>
<evidence type="ECO:0000259" key="7">
    <source>
        <dbReference type="Pfam" id="PF03711"/>
    </source>
</evidence>
<evidence type="ECO:0000256" key="1">
    <source>
        <dbReference type="ARBA" id="ARBA00001933"/>
    </source>
</evidence>
<dbReference type="InterPro" id="IPR000310">
    <property type="entry name" value="Orn/Lys/Arg_deCO2ase_major_dom"/>
</dbReference>
<dbReference type="GO" id="GO:0016831">
    <property type="term" value="F:carboxy-lyase activity"/>
    <property type="evidence" value="ECO:0007669"/>
    <property type="project" value="UniProtKB-KW"/>
</dbReference>
<dbReference type="InterPro" id="IPR052357">
    <property type="entry name" value="Orn_Lys_Arg_decarboxylase-I"/>
</dbReference>
<feature type="domain" description="Orn/Lys/Arg decarboxylases family 1 pyridoxal-P attachment site" evidence="6">
    <location>
        <begin position="5"/>
        <end position="288"/>
    </location>
</feature>
<keyword evidence="4" id="KW-0663">Pyridoxal phosphate</keyword>
<gene>
    <name evidence="8" type="ORF">DES36_11298</name>
</gene>
<proteinExistence type="inferred from homology"/>
<dbReference type="Gene3D" id="3.90.105.10">
    <property type="entry name" value="Molybdopterin biosynthesis moea protein, domain 2"/>
    <property type="match status" value="1"/>
</dbReference>
<dbReference type="Pfam" id="PF03711">
    <property type="entry name" value="OKR_DC_1_C"/>
    <property type="match status" value="1"/>
</dbReference>
<sequence>MKGSIYKALQRITNRGDYTRFHMPGHKGRSKDNLFSYEYDFTEIPGTDNLNSPEGPIKEAMGEIANIYGVKKSFILVNGSTVGILASILSICNKGDSFLIPRNSHKSVYSALMLKEINPVYLYNDEANESYPMVNAEQVEKAFIKHPHLKGVIITSPTYHGICLDVKSISKVTNTYNKVLIVDEAHGAHLKFNEKFPTSSVDLGADIVIQSTHKTLNSLNQGALLHVCSSRISTNVIKNYINILQTTSPSYPIMMSIENSVLDARDRGRERLNQLLYYYNRIEKELNNTPFYLKGSELLSSGQVFDYDKLKIWIESPQVSGVYLSHILRKKYSIQMEMWDYNGVLAMMGMGTEEGDVERLVYALKDCAHLIEEYYVKKKKIYSYPITKKCINPWEVIDRGKEEVLLMESVGRICAEFIIPYPPGIPVLVPGEKIDKNTLLFLRNWEDSDIMGLNEKKIQVIK</sequence>
<evidence type="ECO:0000256" key="4">
    <source>
        <dbReference type="ARBA" id="ARBA00022898"/>
    </source>
</evidence>
<name>A0A366I5D9_9FIRM</name>
<reference evidence="8 9" key="1">
    <citation type="submission" date="2018-06" db="EMBL/GenBank/DDBJ databases">
        <title>Genomic Encyclopedia of Type Strains, Phase IV (KMG-IV): sequencing the most valuable type-strain genomes for metagenomic binning, comparative biology and taxonomic classification.</title>
        <authorList>
            <person name="Goeker M."/>
        </authorList>
    </citation>
    <scope>NUCLEOTIDE SEQUENCE [LARGE SCALE GENOMIC DNA]</scope>
    <source>
        <strain evidence="8 9">DSM 22112</strain>
    </source>
</reference>
<dbReference type="InterPro" id="IPR015424">
    <property type="entry name" value="PyrdxlP-dep_Trfase"/>
</dbReference>
<protein>
    <submittedName>
        <fullName evidence="8">Lysine decarboxylase</fullName>
    </submittedName>
</protein>